<protein>
    <submittedName>
        <fullName evidence="1">Uncharacterized protein</fullName>
    </submittedName>
</protein>
<organism evidence="1 2">
    <name type="scientific">Mycena citricolor</name>
    <dbReference type="NCBI Taxonomy" id="2018698"/>
    <lineage>
        <taxon>Eukaryota</taxon>
        <taxon>Fungi</taxon>
        <taxon>Dikarya</taxon>
        <taxon>Basidiomycota</taxon>
        <taxon>Agaricomycotina</taxon>
        <taxon>Agaricomycetes</taxon>
        <taxon>Agaricomycetidae</taxon>
        <taxon>Agaricales</taxon>
        <taxon>Marasmiineae</taxon>
        <taxon>Mycenaceae</taxon>
        <taxon>Mycena</taxon>
    </lineage>
</organism>
<dbReference type="EMBL" id="CAVNYO010000138">
    <property type="protein sequence ID" value="CAK5269017.1"/>
    <property type="molecule type" value="Genomic_DNA"/>
</dbReference>
<accession>A0AAD2H4U7</accession>
<name>A0AAD2H4U7_9AGAR</name>
<comment type="caution">
    <text evidence="1">The sequence shown here is derived from an EMBL/GenBank/DDBJ whole genome shotgun (WGS) entry which is preliminary data.</text>
</comment>
<evidence type="ECO:0000313" key="1">
    <source>
        <dbReference type="EMBL" id="CAK5269017.1"/>
    </source>
</evidence>
<proteinExistence type="predicted"/>
<gene>
    <name evidence="1" type="ORF">MYCIT1_LOCUS12424</name>
</gene>
<reference evidence="1" key="1">
    <citation type="submission" date="2023-11" db="EMBL/GenBank/DDBJ databases">
        <authorList>
            <person name="De Vega J J."/>
            <person name="De Vega J J."/>
        </authorList>
    </citation>
    <scope>NUCLEOTIDE SEQUENCE</scope>
</reference>
<dbReference type="Proteomes" id="UP001295794">
    <property type="component" value="Unassembled WGS sequence"/>
</dbReference>
<dbReference type="AlphaFoldDB" id="A0AAD2H4U7"/>
<sequence>MPSRHIVALLPLAWGHTLPYIHLTTRMLALDPELVVTIVQHDNFGSLYKIIPKMLKEFGLCSFDTSRLKIQGVGNKDLQSLPANLEESLKQLTSRWLELLAKAVGGGTNWPKPNTLHLDFCGGKFVLKESGALLGPQGKILFWCSTGVAACIDHFSLFDFNKTAQEIYTDETKQAGRTMDEILGDVGCARNGSDKLDSRILEIVEGVKIYNYKRTAQGAGSPCHITPVMASAQEFAQAADGFCYPTSSPLEPTAVAFAREYYKQRRQELFLVGSQMHDND</sequence>
<evidence type="ECO:0000313" key="2">
    <source>
        <dbReference type="Proteomes" id="UP001295794"/>
    </source>
</evidence>
<keyword evidence="2" id="KW-1185">Reference proteome</keyword>